<dbReference type="CDD" id="cd06222">
    <property type="entry name" value="RNase_H_like"/>
    <property type="match status" value="1"/>
</dbReference>
<keyword evidence="1" id="KW-1133">Transmembrane helix</keyword>
<organism evidence="3 4">
    <name type="scientific">Hibiscus syriacus</name>
    <name type="common">Rose of Sharon</name>
    <dbReference type="NCBI Taxonomy" id="106335"/>
    <lineage>
        <taxon>Eukaryota</taxon>
        <taxon>Viridiplantae</taxon>
        <taxon>Streptophyta</taxon>
        <taxon>Embryophyta</taxon>
        <taxon>Tracheophyta</taxon>
        <taxon>Spermatophyta</taxon>
        <taxon>Magnoliopsida</taxon>
        <taxon>eudicotyledons</taxon>
        <taxon>Gunneridae</taxon>
        <taxon>Pentapetalae</taxon>
        <taxon>rosids</taxon>
        <taxon>malvids</taxon>
        <taxon>Malvales</taxon>
        <taxon>Malvaceae</taxon>
        <taxon>Malvoideae</taxon>
        <taxon>Hibiscus</taxon>
    </lineage>
</organism>
<evidence type="ECO:0000259" key="2">
    <source>
        <dbReference type="Pfam" id="PF13456"/>
    </source>
</evidence>
<feature type="transmembrane region" description="Helical" evidence="1">
    <location>
        <begin position="298"/>
        <end position="326"/>
    </location>
</feature>
<dbReference type="InterPro" id="IPR002156">
    <property type="entry name" value="RNaseH_domain"/>
</dbReference>
<accession>A0A6A3AVS7</accession>
<feature type="domain" description="RNase H type-1" evidence="2">
    <location>
        <begin position="483"/>
        <end position="559"/>
    </location>
</feature>
<keyword evidence="1" id="KW-0472">Membrane</keyword>
<dbReference type="Gene3D" id="3.30.420.10">
    <property type="entry name" value="Ribonuclease H-like superfamily/Ribonuclease H"/>
    <property type="match status" value="1"/>
</dbReference>
<reference evidence="3" key="1">
    <citation type="submission" date="2019-09" db="EMBL/GenBank/DDBJ databases">
        <title>Draft genome information of white flower Hibiscus syriacus.</title>
        <authorList>
            <person name="Kim Y.-M."/>
        </authorList>
    </citation>
    <scope>NUCLEOTIDE SEQUENCE [LARGE SCALE GENOMIC DNA]</scope>
    <source>
        <strain evidence="3">YM2019G1</strain>
    </source>
</reference>
<dbReference type="PANTHER" id="PTHR33116:SF86">
    <property type="entry name" value="REVERSE TRANSCRIPTASE DOMAIN-CONTAINING PROTEIN"/>
    <property type="match status" value="1"/>
</dbReference>
<dbReference type="GO" id="GO:0004523">
    <property type="term" value="F:RNA-DNA hybrid ribonuclease activity"/>
    <property type="evidence" value="ECO:0007669"/>
    <property type="project" value="InterPro"/>
</dbReference>
<evidence type="ECO:0000313" key="3">
    <source>
        <dbReference type="EMBL" id="KAE8707883.1"/>
    </source>
</evidence>
<dbReference type="InterPro" id="IPR044730">
    <property type="entry name" value="RNase_H-like_dom_plant"/>
</dbReference>
<feature type="transmembrane region" description="Helical" evidence="1">
    <location>
        <begin position="332"/>
        <end position="356"/>
    </location>
</feature>
<keyword evidence="1" id="KW-0812">Transmembrane</keyword>
<dbReference type="PANTHER" id="PTHR33116">
    <property type="entry name" value="REVERSE TRANSCRIPTASE ZINC-BINDING DOMAIN-CONTAINING PROTEIN-RELATED-RELATED"/>
    <property type="match status" value="1"/>
</dbReference>
<sequence>MCSGKKVNYSKSRFFCCPSSPAAMRDKLSNILVVELTDNPGSYLGMPLIIGRNRTAAFGYLQDKVATRVQGWTKNMLSYGGPAMFIKSVGQALPAYMMGCFLIPDGILREISTILQFYWWPGDLGNRVWPLIAWNTICQPKRMGGLGFINLHVFYLAMLAKHIWRFLRHPIVPVQLSDVYLDNPENPIRVEDFMVTNEPRWNERLIREVFAVEDASTILRTPIAPIQLDLIVWAGHSSVHAACFPLFLFASMDLYHWTMEAMLLGFHRLIPGLLLLKFQLIVDVTWQLRIQWVLSPKYFNFLFPMTLTMIHMAYSGIVAFFLVRVFKFGNTAYLHISVAFIQMLKALMLVATFFMGVMCGTDKPRCDVFLNMVLGIIGVVVYMSWWSYMLAVLDVHEALSVRRRMFLAGIVDGLCSLCGQWEEVVLHALRKCSKVWPLYQVAGLPPFLTAGSLIHVDHELQHCKIPDYSSSWRKPPAGYVKVNVNGACLLQSGYPAVGVVVRDSEGMVLAGRGSYLDCPQDSMLVEAHALCTGLRLAVALGYSKVLVGSDAQSLVHQVHHFSFDFFGVAVYSR</sequence>
<dbReference type="AlphaFoldDB" id="A0A6A3AVS7"/>
<feature type="transmembrane region" description="Helical" evidence="1">
    <location>
        <begin position="269"/>
        <end position="286"/>
    </location>
</feature>
<name>A0A6A3AVS7_HIBSY</name>
<gene>
    <name evidence="3" type="ORF">F3Y22_tig00110372pilonHSYRG00264</name>
</gene>
<dbReference type="GO" id="GO:0003676">
    <property type="term" value="F:nucleic acid binding"/>
    <property type="evidence" value="ECO:0007669"/>
    <property type="project" value="InterPro"/>
</dbReference>
<dbReference type="InterPro" id="IPR036397">
    <property type="entry name" value="RNaseH_sf"/>
</dbReference>
<feature type="transmembrane region" description="Helical" evidence="1">
    <location>
        <begin position="230"/>
        <end position="249"/>
    </location>
</feature>
<evidence type="ECO:0000313" key="4">
    <source>
        <dbReference type="Proteomes" id="UP000436088"/>
    </source>
</evidence>
<dbReference type="SUPFAM" id="SSF53098">
    <property type="entry name" value="Ribonuclease H-like"/>
    <property type="match status" value="1"/>
</dbReference>
<keyword evidence="4" id="KW-1185">Reference proteome</keyword>
<dbReference type="EMBL" id="VEPZ02000958">
    <property type="protein sequence ID" value="KAE8707883.1"/>
    <property type="molecule type" value="Genomic_DNA"/>
</dbReference>
<dbReference type="InterPro" id="IPR012337">
    <property type="entry name" value="RNaseH-like_sf"/>
</dbReference>
<evidence type="ECO:0000256" key="1">
    <source>
        <dbReference type="SAM" id="Phobius"/>
    </source>
</evidence>
<protein>
    <submittedName>
        <fullName evidence="3">Sugar phosphate/phosphate translocator</fullName>
    </submittedName>
</protein>
<dbReference type="Pfam" id="PF13456">
    <property type="entry name" value="RVT_3"/>
    <property type="match status" value="1"/>
</dbReference>
<proteinExistence type="predicted"/>
<comment type="caution">
    <text evidence="3">The sequence shown here is derived from an EMBL/GenBank/DDBJ whole genome shotgun (WGS) entry which is preliminary data.</text>
</comment>
<feature type="transmembrane region" description="Helical" evidence="1">
    <location>
        <begin position="143"/>
        <end position="160"/>
    </location>
</feature>
<feature type="transmembrane region" description="Helical" evidence="1">
    <location>
        <begin position="368"/>
        <end position="388"/>
    </location>
</feature>
<dbReference type="Proteomes" id="UP000436088">
    <property type="component" value="Unassembled WGS sequence"/>
</dbReference>